<dbReference type="SMART" id="SM00342">
    <property type="entry name" value="HTH_ARAC"/>
    <property type="match status" value="1"/>
</dbReference>
<dbReference type="Gene3D" id="1.10.10.60">
    <property type="entry name" value="Homeodomain-like"/>
    <property type="match status" value="2"/>
</dbReference>
<dbReference type="PROSITE" id="PS01124">
    <property type="entry name" value="HTH_ARAC_FAMILY_2"/>
    <property type="match status" value="1"/>
</dbReference>
<dbReference type="PANTHER" id="PTHR46796:SF7">
    <property type="entry name" value="ARAC FAMILY TRANSCRIPTIONAL REGULATOR"/>
    <property type="match status" value="1"/>
</dbReference>
<evidence type="ECO:0000256" key="1">
    <source>
        <dbReference type="ARBA" id="ARBA00023015"/>
    </source>
</evidence>
<dbReference type="Proteomes" id="UP000052023">
    <property type="component" value="Unassembled WGS sequence"/>
</dbReference>
<evidence type="ECO:0000259" key="4">
    <source>
        <dbReference type="PROSITE" id="PS01124"/>
    </source>
</evidence>
<dbReference type="SUPFAM" id="SSF51182">
    <property type="entry name" value="RmlC-like cupins"/>
    <property type="match status" value="1"/>
</dbReference>
<dbReference type="InterPro" id="IPR009057">
    <property type="entry name" value="Homeodomain-like_sf"/>
</dbReference>
<dbReference type="InterPro" id="IPR032783">
    <property type="entry name" value="AraC_lig"/>
</dbReference>
<dbReference type="SUPFAM" id="SSF46689">
    <property type="entry name" value="Homeodomain-like"/>
    <property type="match status" value="2"/>
</dbReference>
<dbReference type="GO" id="GO:0043565">
    <property type="term" value="F:sequence-specific DNA binding"/>
    <property type="evidence" value="ECO:0007669"/>
    <property type="project" value="InterPro"/>
</dbReference>
<keyword evidence="2" id="KW-0238">DNA-binding</keyword>
<keyword evidence="1" id="KW-0805">Transcription regulation</keyword>
<evidence type="ECO:0000256" key="3">
    <source>
        <dbReference type="ARBA" id="ARBA00023163"/>
    </source>
</evidence>
<evidence type="ECO:0000313" key="6">
    <source>
        <dbReference type="Proteomes" id="UP000052023"/>
    </source>
</evidence>
<dbReference type="RefSeq" id="WP_057846476.1">
    <property type="nucleotide sequence ID" value="NZ_LLYA01000181.1"/>
</dbReference>
<reference evidence="5 6" key="1">
    <citation type="submission" date="2014-03" db="EMBL/GenBank/DDBJ databases">
        <title>Bradyrhizobium valentinum sp. nov., isolated from effective nodules of Lupinus mariae-josephae, a lupine endemic of basic-lime soils in Eastern Spain.</title>
        <authorList>
            <person name="Duran D."/>
            <person name="Rey L."/>
            <person name="Navarro A."/>
            <person name="Busquets A."/>
            <person name="Imperial J."/>
            <person name="Ruiz-Argueso T."/>
        </authorList>
    </citation>
    <scope>NUCLEOTIDE SEQUENCE [LARGE SCALE GENOMIC DNA]</scope>
    <source>
        <strain evidence="5 6">Ro19</strain>
    </source>
</reference>
<dbReference type="InterPro" id="IPR050204">
    <property type="entry name" value="AraC_XylS_family_regulators"/>
</dbReference>
<keyword evidence="3" id="KW-0804">Transcription</keyword>
<keyword evidence="6" id="KW-1185">Reference proteome</keyword>
<dbReference type="InterPro" id="IPR018062">
    <property type="entry name" value="HTH_AraC-typ_CS"/>
</dbReference>
<dbReference type="PANTHER" id="PTHR46796">
    <property type="entry name" value="HTH-TYPE TRANSCRIPTIONAL ACTIVATOR RHAS-RELATED"/>
    <property type="match status" value="1"/>
</dbReference>
<dbReference type="GO" id="GO:0003700">
    <property type="term" value="F:DNA-binding transcription factor activity"/>
    <property type="evidence" value="ECO:0007669"/>
    <property type="project" value="InterPro"/>
</dbReference>
<comment type="caution">
    <text evidence="5">The sequence shown here is derived from an EMBL/GenBank/DDBJ whole genome shotgun (WGS) entry which is preliminary data.</text>
</comment>
<organism evidence="5 6">
    <name type="scientific">Bradyrhizobium retamae</name>
    <dbReference type="NCBI Taxonomy" id="1300035"/>
    <lineage>
        <taxon>Bacteria</taxon>
        <taxon>Pseudomonadati</taxon>
        <taxon>Pseudomonadota</taxon>
        <taxon>Alphaproteobacteria</taxon>
        <taxon>Hyphomicrobiales</taxon>
        <taxon>Nitrobacteraceae</taxon>
        <taxon>Bradyrhizobium</taxon>
    </lineage>
</organism>
<dbReference type="AlphaFoldDB" id="A0A0R3MR34"/>
<dbReference type="InterPro" id="IPR011051">
    <property type="entry name" value="RmlC_Cupin_sf"/>
</dbReference>
<dbReference type="Pfam" id="PF12833">
    <property type="entry name" value="HTH_18"/>
    <property type="match status" value="1"/>
</dbReference>
<evidence type="ECO:0000256" key="2">
    <source>
        <dbReference type="ARBA" id="ARBA00023125"/>
    </source>
</evidence>
<accession>A0A0R3MR34</accession>
<protein>
    <recommendedName>
        <fullName evidence="4">HTH araC/xylS-type domain-containing protein</fullName>
    </recommendedName>
</protein>
<dbReference type="OrthoDB" id="9802263at2"/>
<dbReference type="InterPro" id="IPR018060">
    <property type="entry name" value="HTH_AraC"/>
</dbReference>
<evidence type="ECO:0000313" key="5">
    <source>
        <dbReference type="EMBL" id="KRR20048.1"/>
    </source>
</evidence>
<dbReference type="EMBL" id="LLYA01000181">
    <property type="protein sequence ID" value="KRR20048.1"/>
    <property type="molecule type" value="Genomic_DNA"/>
</dbReference>
<sequence>MDVLSEVLRVIRVSGAVHFNAGFTRPWSVVTSPPDLLASRLMPGAEAITLFHLAMNAGCWVTCGKLEPIRIEAGDVLVFPRGDQHVMTSDPGLSPVTIASIFPKASAEQITWVKHGGGGEETRFVCGYLHSDQRFGPLLDAMPAFICVRLRNGKVILDAFSDTARYAEPVTLDQEAGWWQAATGQLIAEAMRPGPGNRAMLARLSELLFMEVVRWQLIHVAEGRRGWLAGLNDPHVGRALTLLHAEPARPWTVEELADCAAISRAALGKRFVELVGEAPMTYLAGWRMHLARRLLRDSSLNLAEIASRVGYESEAAFNRAFSRLVGAPPGTWRQSKGLSQASA</sequence>
<dbReference type="PROSITE" id="PS00041">
    <property type="entry name" value="HTH_ARAC_FAMILY_1"/>
    <property type="match status" value="1"/>
</dbReference>
<name>A0A0R3MR34_9BRAD</name>
<gene>
    <name evidence="5" type="ORF">CQ13_09025</name>
</gene>
<proteinExistence type="predicted"/>
<dbReference type="Pfam" id="PF12852">
    <property type="entry name" value="Cupin_6"/>
    <property type="match status" value="2"/>
</dbReference>
<feature type="domain" description="HTH araC/xylS-type" evidence="4">
    <location>
        <begin position="237"/>
        <end position="335"/>
    </location>
</feature>